<dbReference type="AlphaFoldDB" id="A0A239CN97"/>
<reference evidence="6 7" key="1">
    <citation type="submission" date="2017-06" db="EMBL/GenBank/DDBJ databases">
        <authorList>
            <person name="Kim H.J."/>
            <person name="Triplett B.A."/>
        </authorList>
    </citation>
    <scope>NUCLEOTIDE SEQUENCE [LARGE SCALE GENOMIC DNA]</scope>
    <source>
        <strain evidence="6 7">DSM 43151</strain>
    </source>
</reference>
<evidence type="ECO:0000313" key="7">
    <source>
        <dbReference type="Proteomes" id="UP000198415"/>
    </source>
</evidence>
<evidence type="ECO:0000256" key="3">
    <source>
        <dbReference type="ARBA" id="ARBA00023004"/>
    </source>
</evidence>
<dbReference type="CDD" id="cd01335">
    <property type="entry name" value="Radical_SAM"/>
    <property type="match status" value="1"/>
</dbReference>
<evidence type="ECO:0000256" key="2">
    <source>
        <dbReference type="ARBA" id="ARBA00022723"/>
    </source>
</evidence>
<dbReference type="InterPro" id="IPR013785">
    <property type="entry name" value="Aldolase_TIM"/>
</dbReference>
<dbReference type="Gene3D" id="3.20.20.70">
    <property type="entry name" value="Aldolase class I"/>
    <property type="match status" value="1"/>
</dbReference>
<feature type="domain" description="Radical SAM core" evidence="5">
    <location>
        <begin position="78"/>
        <end position="293"/>
    </location>
</feature>
<keyword evidence="1" id="KW-0949">S-adenosyl-L-methionine</keyword>
<gene>
    <name evidence="6" type="ORF">SAMN06264365_1123</name>
</gene>
<sequence length="374" mass="41071">MHQAIISPQEDLFVAVRAGRQEAMQLSSAYYAELADLSDTDGIVPDWFSDAARRAWQIELAGLPVRDVLMVRPPSVSPVTYSRASWEINKGCNFSCEHCYLEQRPFAGLPLPEKLRLLGMLRDMGVIWFEITGGEPLIDQDFVPAYQHAHDAGMMMEVLTNGSRLYRDELLDAFTARRPHKITVSMYGASPETADALTQTRGAFKNAYRGLVAAAGAGLPLEVTLIVTKHNVEELDEMRAMVRDLGLPFKEYASISPTYTGKGSTLEAQVPSLIGKSDVFQGCPAGHTSFHVDPLGFTTMCKVGRDDPINLITEGPLGLLRLPSVADAQMLRTGGCTGCKLSATCRVCRPMARVYQEAKAPLSHYCQHGMKEES</sequence>
<accession>A0A239CN97</accession>
<dbReference type="InterPro" id="IPR058240">
    <property type="entry name" value="rSAM_sf"/>
</dbReference>
<keyword evidence="7" id="KW-1185">Reference proteome</keyword>
<evidence type="ECO:0000259" key="5">
    <source>
        <dbReference type="PROSITE" id="PS51918"/>
    </source>
</evidence>
<dbReference type="EMBL" id="FZNR01000012">
    <property type="protein sequence ID" value="SNS21600.1"/>
    <property type="molecule type" value="Genomic_DNA"/>
</dbReference>
<dbReference type="GO" id="GO:0003824">
    <property type="term" value="F:catalytic activity"/>
    <property type="evidence" value="ECO:0007669"/>
    <property type="project" value="InterPro"/>
</dbReference>
<evidence type="ECO:0000256" key="4">
    <source>
        <dbReference type="ARBA" id="ARBA00023014"/>
    </source>
</evidence>
<proteinExistence type="predicted"/>
<dbReference type="GO" id="GO:0051536">
    <property type="term" value="F:iron-sulfur cluster binding"/>
    <property type="evidence" value="ECO:0007669"/>
    <property type="project" value="UniProtKB-KW"/>
</dbReference>
<dbReference type="SFLD" id="SFLDS00029">
    <property type="entry name" value="Radical_SAM"/>
    <property type="match status" value="1"/>
</dbReference>
<dbReference type="PANTHER" id="PTHR11228">
    <property type="entry name" value="RADICAL SAM DOMAIN PROTEIN"/>
    <property type="match status" value="1"/>
</dbReference>
<dbReference type="PANTHER" id="PTHR11228:SF7">
    <property type="entry name" value="PQQA PEPTIDE CYCLASE"/>
    <property type="match status" value="1"/>
</dbReference>
<dbReference type="RefSeq" id="WP_089296110.1">
    <property type="nucleotide sequence ID" value="NZ_BOMU01000065.1"/>
</dbReference>
<dbReference type="GO" id="GO:0046872">
    <property type="term" value="F:metal ion binding"/>
    <property type="evidence" value="ECO:0007669"/>
    <property type="project" value="UniProtKB-KW"/>
</dbReference>
<keyword evidence="2" id="KW-0479">Metal-binding</keyword>
<protein>
    <submittedName>
        <fullName evidence="6">Radical SAM superfamily enzyme, MoaA/NifB/PqqE/SkfB family</fullName>
    </submittedName>
</protein>
<dbReference type="InterPro" id="IPR050377">
    <property type="entry name" value="Radical_SAM_PqqE_MftC-like"/>
</dbReference>
<dbReference type="PROSITE" id="PS51918">
    <property type="entry name" value="RADICAL_SAM"/>
    <property type="match status" value="1"/>
</dbReference>
<dbReference type="SUPFAM" id="SSF102114">
    <property type="entry name" value="Radical SAM enzymes"/>
    <property type="match status" value="1"/>
</dbReference>
<evidence type="ECO:0000313" key="6">
    <source>
        <dbReference type="EMBL" id="SNS21600.1"/>
    </source>
</evidence>
<organism evidence="6 7">
    <name type="scientific">Actinoplanes regularis</name>
    <dbReference type="NCBI Taxonomy" id="52697"/>
    <lineage>
        <taxon>Bacteria</taxon>
        <taxon>Bacillati</taxon>
        <taxon>Actinomycetota</taxon>
        <taxon>Actinomycetes</taxon>
        <taxon>Micromonosporales</taxon>
        <taxon>Micromonosporaceae</taxon>
        <taxon>Actinoplanes</taxon>
    </lineage>
</organism>
<keyword evidence="4" id="KW-0411">Iron-sulfur</keyword>
<evidence type="ECO:0000256" key="1">
    <source>
        <dbReference type="ARBA" id="ARBA00022691"/>
    </source>
</evidence>
<keyword evidence="3" id="KW-0408">Iron</keyword>
<dbReference type="SFLD" id="SFLDG01067">
    <property type="entry name" value="SPASM/twitch_domain_containing"/>
    <property type="match status" value="1"/>
</dbReference>
<name>A0A239CN97_9ACTN</name>
<dbReference type="OrthoDB" id="9782387at2"/>
<dbReference type="Pfam" id="PF04055">
    <property type="entry name" value="Radical_SAM"/>
    <property type="match status" value="1"/>
</dbReference>
<dbReference type="Proteomes" id="UP000198415">
    <property type="component" value="Unassembled WGS sequence"/>
</dbReference>
<dbReference type="InterPro" id="IPR007197">
    <property type="entry name" value="rSAM"/>
</dbReference>